<feature type="compositionally biased region" description="Low complexity" evidence="1">
    <location>
        <begin position="77"/>
        <end position="109"/>
    </location>
</feature>
<feature type="compositionally biased region" description="Low complexity" evidence="1">
    <location>
        <begin position="54"/>
        <end position="68"/>
    </location>
</feature>
<evidence type="ECO:0000313" key="3">
    <source>
        <dbReference type="EMBL" id="KAE9400164.1"/>
    </source>
</evidence>
<dbReference type="EMBL" id="ML769460">
    <property type="protein sequence ID" value="KAE9400164.1"/>
    <property type="molecule type" value="Genomic_DNA"/>
</dbReference>
<dbReference type="OrthoDB" id="3047601at2759"/>
<proteinExistence type="predicted"/>
<evidence type="ECO:0000256" key="2">
    <source>
        <dbReference type="SAM" id="Phobius"/>
    </source>
</evidence>
<keyword evidence="2" id="KW-0472">Membrane</keyword>
<organism evidence="3 4">
    <name type="scientific">Gymnopus androsaceus JB14</name>
    <dbReference type="NCBI Taxonomy" id="1447944"/>
    <lineage>
        <taxon>Eukaryota</taxon>
        <taxon>Fungi</taxon>
        <taxon>Dikarya</taxon>
        <taxon>Basidiomycota</taxon>
        <taxon>Agaricomycotina</taxon>
        <taxon>Agaricomycetes</taxon>
        <taxon>Agaricomycetidae</taxon>
        <taxon>Agaricales</taxon>
        <taxon>Marasmiineae</taxon>
        <taxon>Omphalotaceae</taxon>
        <taxon>Gymnopus</taxon>
    </lineage>
</organism>
<accession>A0A6A4HT51</accession>
<gene>
    <name evidence="3" type="ORF">BT96DRAFT_659605</name>
</gene>
<feature type="transmembrane region" description="Helical" evidence="2">
    <location>
        <begin position="168"/>
        <end position="191"/>
    </location>
</feature>
<name>A0A6A4HT51_9AGAR</name>
<dbReference type="Proteomes" id="UP000799118">
    <property type="component" value="Unassembled WGS sequence"/>
</dbReference>
<feature type="compositionally biased region" description="Low complexity" evidence="1">
    <location>
        <begin position="24"/>
        <end position="34"/>
    </location>
</feature>
<evidence type="ECO:0000313" key="4">
    <source>
        <dbReference type="Proteomes" id="UP000799118"/>
    </source>
</evidence>
<keyword evidence="2" id="KW-0812">Transmembrane</keyword>
<dbReference type="AlphaFoldDB" id="A0A6A4HT51"/>
<evidence type="ECO:0000256" key="1">
    <source>
        <dbReference type="SAM" id="MobiDB-lite"/>
    </source>
</evidence>
<keyword evidence="4" id="KW-1185">Reference proteome</keyword>
<feature type="region of interest" description="Disordered" evidence="1">
    <location>
        <begin position="24"/>
        <end position="121"/>
    </location>
</feature>
<feature type="region of interest" description="Disordered" evidence="1">
    <location>
        <begin position="292"/>
        <end position="313"/>
    </location>
</feature>
<reference evidence="3" key="1">
    <citation type="journal article" date="2019" name="Environ. Microbiol.">
        <title>Fungal ecological strategies reflected in gene transcription - a case study of two litter decomposers.</title>
        <authorList>
            <person name="Barbi F."/>
            <person name="Kohler A."/>
            <person name="Barry K."/>
            <person name="Baskaran P."/>
            <person name="Daum C."/>
            <person name="Fauchery L."/>
            <person name="Ihrmark K."/>
            <person name="Kuo A."/>
            <person name="LaButti K."/>
            <person name="Lipzen A."/>
            <person name="Morin E."/>
            <person name="Grigoriev I.V."/>
            <person name="Henrissat B."/>
            <person name="Lindahl B."/>
            <person name="Martin F."/>
        </authorList>
    </citation>
    <scope>NUCLEOTIDE SEQUENCE</scope>
    <source>
        <strain evidence="3">JB14</strain>
    </source>
</reference>
<keyword evidence="2" id="KW-1133">Transmembrane helix</keyword>
<protein>
    <submittedName>
        <fullName evidence="3">Uncharacterized protein</fullName>
    </submittedName>
</protein>
<sequence>MSTGMVKLAATSTGTHRLQIVLPSPSSNLASSSSFDVANLDTTGPEQFDHESGENSSSGSDGNSSDTDSATDDNSSDGDSPSDSGSSKHSTSLSTKSTSQTSSSVLSSTEPHASIPSSQPTFDSINLQTVNVVSTTSTSSSTFTSLSLTTASSTQMYQTSDTPSSSKAIILSVIFATILSILLLLAAAILICRRRRRRLNSTASADPSESSTIAQQWYNSSRFKWDLQGSAPGDSATPSGTVWDTGTLSYFSTLAPSDSVSRFVSTKNTTTRWHDLKLGYRGGLFEKISASGTGSTGANMESEKNHHGTTAVDGMHVGDLVPVVRLLQLPPRTLLQSRN</sequence>